<dbReference type="Gramene" id="OIT28232">
    <property type="protein sequence ID" value="OIT28232"/>
    <property type="gene ID" value="A4A49_19684"/>
</dbReference>
<evidence type="ECO:0000256" key="1">
    <source>
        <dbReference type="SAM" id="Phobius"/>
    </source>
</evidence>
<keyword evidence="1" id="KW-1133">Transmembrane helix</keyword>
<protein>
    <submittedName>
        <fullName evidence="2">Uncharacterized protein</fullName>
    </submittedName>
</protein>
<accession>A0A1J6KTZ5</accession>
<comment type="caution">
    <text evidence="2">The sequence shown here is derived from an EMBL/GenBank/DDBJ whole genome shotgun (WGS) entry which is preliminary data.</text>
</comment>
<proteinExistence type="predicted"/>
<evidence type="ECO:0000313" key="3">
    <source>
        <dbReference type="Proteomes" id="UP000187609"/>
    </source>
</evidence>
<sequence length="115" mass="12879">MKISWVIIQYLIKQVVKYELVVATTIVMVMFVFDVRRRSALGAADGANIIILPRPKVVVSSYALVVARSSILRPLCPLLPNLPCTGRNKIIGGCLYKLFVDVLNERRLRPAVNLE</sequence>
<reference evidence="2" key="1">
    <citation type="submission" date="2016-11" db="EMBL/GenBank/DDBJ databases">
        <title>The genome of Nicotiana attenuata.</title>
        <authorList>
            <person name="Xu S."/>
            <person name="Brockmoeller T."/>
            <person name="Gaquerel E."/>
            <person name="Navarro A."/>
            <person name="Kuhl H."/>
            <person name="Gase K."/>
            <person name="Ling Z."/>
            <person name="Zhou W."/>
            <person name="Kreitzer C."/>
            <person name="Stanke M."/>
            <person name="Tang H."/>
            <person name="Lyons E."/>
            <person name="Pandey P."/>
            <person name="Pandey S.P."/>
            <person name="Timmermann B."/>
            <person name="Baldwin I.T."/>
        </authorList>
    </citation>
    <scope>NUCLEOTIDE SEQUENCE [LARGE SCALE GENOMIC DNA]</scope>
    <source>
        <strain evidence="2">UT</strain>
    </source>
</reference>
<dbReference type="EMBL" id="MJEQ01002129">
    <property type="protein sequence ID" value="OIT28232.1"/>
    <property type="molecule type" value="Genomic_DNA"/>
</dbReference>
<keyword evidence="3" id="KW-1185">Reference proteome</keyword>
<name>A0A1J6KTZ5_NICAT</name>
<dbReference type="AlphaFoldDB" id="A0A1J6KTZ5"/>
<keyword evidence="1" id="KW-0812">Transmembrane</keyword>
<dbReference type="Proteomes" id="UP000187609">
    <property type="component" value="Unassembled WGS sequence"/>
</dbReference>
<organism evidence="2 3">
    <name type="scientific">Nicotiana attenuata</name>
    <name type="common">Coyote tobacco</name>
    <dbReference type="NCBI Taxonomy" id="49451"/>
    <lineage>
        <taxon>Eukaryota</taxon>
        <taxon>Viridiplantae</taxon>
        <taxon>Streptophyta</taxon>
        <taxon>Embryophyta</taxon>
        <taxon>Tracheophyta</taxon>
        <taxon>Spermatophyta</taxon>
        <taxon>Magnoliopsida</taxon>
        <taxon>eudicotyledons</taxon>
        <taxon>Gunneridae</taxon>
        <taxon>Pentapetalae</taxon>
        <taxon>asterids</taxon>
        <taxon>lamiids</taxon>
        <taxon>Solanales</taxon>
        <taxon>Solanaceae</taxon>
        <taxon>Nicotianoideae</taxon>
        <taxon>Nicotianeae</taxon>
        <taxon>Nicotiana</taxon>
    </lineage>
</organism>
<gene>
    <name evidence="2" type="ORF">A4A49_19684</name>
</gene>
<feature type="transmembrane region" description="Helical" evidence="1">
    <location>
        <begin position="15"/>
        <end position="33"/>
    </location>
</feature>
<keyword evidence="1" id="KW-0472">Membrane</keyword>
<evidence type="ECO:0000313" key="2">
    <source>
        <dbReference type="EMBL" id="OIT28232.1"/>
    </source>
</evidence>